<dbReference type="GO" id="GO:0016779">
    <property type="term" value="F:nucleotidyltransferase activity"/>
    <property type="evidence" value="ECO:0007669"/>
    <property type="project" value="UniProtKB-KW"/>
</dbReference>
<dbReference type="GO" id="GO:0008033">
    <property type="term" value="P:tRNA processing"/>
    <property type="evidence" value="ECO:0007669"/>
    <property type="project" value="UniProtKB-KW"/>
</dbReference>
<keyword evidence="7" id="KW-0460">Magnesium</keyword>
<feature type="domain" description="CCA-adding enzyme C-terminal" evidence="12">
    <location>
        <begin position="297"/>
        <end position="439"/>
    </location>
</feature>
<dbReference type="AlphaFoldDB" id="A0A3P7RY86"/>
<dbReference type="Gene3D" id="1.10.3090.10">
    <property type="entry name" value="cca-adding enzyme, domain 2"/>
    <property type="match status" value="1"/>
</dbReference>
<dbReference type="InterPro" id="IPR032810">
    <property type="entry name" value="CCA-adding_enz_C"/>
</dbReference>
<keyword evidence="6" id="KW-0547">Nucleotide-binding</keyword>
<dbReference type="InterPro" id="IPR006675">
    <property type="entry name" value="HDIG_dom"/>
</dbReference>
<dbReference type="CDD" id="cd00077">
    <property type="entry name" value="HDc"/>
    <property type="match status" value="1"/>
</dbReference>
<evidence type="ECO:0000256" key="5">
    <source>
        <dbReference type="ARBA" id="ARBA00022723"/>
    </source>
</evidence>
<keyword evidence="8 9" id="KW-0694">RNA-binding</keyword>
<evidence type="ECO:0000256" key="1">
    <source>
        <dbReference type="ARBA" id="ARBA00001946"/>
    </source>
</evidence>
<evidence type="ECO:0000256" key="2">
    <source>
        <dbReference type="ARBA" id="ARBA00022679"/>
    </source>
</evidence>
<gene>
    <name evidence="13" type="ORF">PATL70BA_1645</name>
</gene>
<dbReference type="NCBIfam" id="TIGR00277">
    <property type="entry name" value="HDIG"/>
    <property type="match status" value="1"/>
</dbReference>
<dbReference type="Gene3D" id="1.10.246.80">
    <property type="match status" value="1"/>
</dbReference>
<evidence type="ECO:0000256" key="8">
    <source>
        <dbReference type="ARBA" id="ARBA00022884"/>
    </source>
</evidence>
<dbReference type="SUPFAM" id="SSF81891">
    <property type="entry name" value="Poly A polymerase C-terminal region-like"/>
    <property type="match status" value="1"/>
</dbReference>
<dbReference type="InterPro" id="IPR002646">
    <property type="entry name" value="PolA_pol_head_dom"/>
</dbReference>
<dbReference type="EMBL" id="LR130778">
    <property type="protein sequence ID" value="VDN47532.1"/>
    <property type="molecule type" value="Genomic_DNA"/>
</dbReference>
<keyword evidence="4" id="KW-0548">Nucleotidyltransferase</keyword>
<keyword evidence="14" id="KW-1185">Reference proteome</keyword>
<evidence type="ECO:0000256" key="6">
    <source>
        <dbReference type="ARBA" id="ARBA00022741"/>
    </source>
</evidence>
<keyword evidence="3" id="KW-0819">tRNA processing</keyword>
<dbReference type="InterPro" id="IPR050264">
    <property type="entry name" value="Bact_CCA-adding_enz_type3_sf"/>
</dbReference>
<dbReference type="CDD" id="cd05398">
    <property type="entry name" value="NT_ClassII-CCAase"/>
    <property type="match status" value="1"/>
</dbReference>
<feature type="domain" description="tRNA nucleotidyltransferase/poly(A) polymerase RNA and SrmB- binding" evidence="11">
    <location>
        <begin position="171"/>
        <end position="229"/>
    </location>
</feature>
<evidence type="ECO:0000313" key="13">
    <source>
        <dbReference type="EMBL" id="VDN47532.1"/>
    </source>
</evidence>
<dbReference type="NCBIfam" id="NF009814">
    <property type="entry name" value="PRK13299.1"/>
    <property type="match status" value="1"/>
</dbReference>
<keyword evidence="5" id="KW-0479">Metal-binding</keyword>
<dbReference type="Gene3D" id="3.30.460.10">
    <property type="entry name" value="Beta Polymerase, domain 2"/>
    <property type="match status" value="1"/>
</dbReference>
<dbReference type="Pfam" id="PF12627">
    <property type="entry name" value="PolyA_pol_RNAbd"/>
    <property type="match status" value="1"/>
</dbReference>
<sequence>MINKELPKDVHYILKKLHHHGHEAFIVGGCVRDLMIGKVPKDWDLTTSAEPSQVKALFSRTVDTGLEHGTVTILKNKVGYEITTYRVDGKYENHRKPKAVAFTKCLKEDLKRRDFTINAMAYNEESGFVDLFGGERDLELGMIRCVGDPDERFHEDALRMLRAIRFAARFGFEIESETGRAISLLSKLIEKISAERVKMELTKILCSKNPDYISKLVHYGLMPYVIPEFMPCVGLSQNHAYHVYDVDEHTYKALKEIKRNEALRWAIFLHDIGKGYSKSTDDEGTDHFYGHSKISVELSKTILSRLKFDNKTKNHILKLIAYHDYRFEPNAKSLRKAVAHMGIDTFRDYLAVQEADVRAQAPNKLQARLDDLDIKKQHFEVLMASKHCLTIQDLNIRGKDLMDLGVEKGEKIGMLLKALLEIVIEEPEMNKKKLLLEKAEILIHKG</sequence>
<reference evidence="13 14" key="1">
    <citation type="submission" date="2018-09" db="EMBL/GenBank/DDBJ databases">
        <authorList>
            <person name="Postec A."/>
        </authorList>
    </citation>
    <scope>NUCLEOTIDE SEQUENCE [LARGE SCALE GENOMIC DNA]</scope>
    <source>
        <strain evidence="13">70B-A</strain>
    </source>
</reference>
<organism evidence="13 14">
    <name type="scientific">Petrocella atlantisensis</name>
    <dbReference type="NCBI Taxonomy" id="2173034"/>
    <lineage>
        <taxon>Bacteria</taxon>
        <taxon>Bacillati</taxon>
        <taxon>Bacillota</taxon>
        <taxon>Clostridia</taxon>
        <taxon>Lachnospirales</taxon>
        <taxon>Vallitaleaceae</taxon>
        <taxon>Petrocella</taxon>
    </lineage>
</organism>
<comment type="cofactor">
    <cofactor evidence="1">
        <name>Mg(2+)</name>
        <dbReference type="ChEBI" id="CHEBI:18420"/>
    </cofactor>
</comment>
<evidence type="ECO:0000259" key="12">
    <source>
        <dbReference type="Pfam" id="PF13735"/>
    </source>
</evidence>
<proteinExistence type="inferred from homology"/>
<evidence type="ECO:0000256" key="7">
    <source>
        <dbReference type="ARBA" id="ARBA00022842"/>
    </source>
</evidence>
<dbReference type="Pfam" id="PF01743">
    <property type="entry name" value="PolyA_pol"/>
    <property type="match status" value="1"/>
</dbReference>
<evidence type="ECO:0000259" key="10">
    <source>
        <dbReference type="Pfam" id="PF01743"/>
    </source>
</evidence>
<dbReference type="GO" id="GO:0046872">
    <property type="term" value="F:metal ion binding"/>
    <property type="evidence" value="ECO:0007669"/>
    <property type="project" value="UniProtKB-KW"/>
</dbReference>
<dbReference type="InterPro" id="IPR003607">
    <property type="entry name" value="HD/PDEase_dom"/>
</dbReference>
<dbReference type="PANTHER" id="PTHR46173">
    <property type="entry name" value="CCA TRNA NUCLEOTIDYLTRANSFERASE 1, MITOCHONDRIAL"/>
    <property type="match status" value="1"/>
</dbReference>
<dbReference type="InterPro" id="IPR043519">
    <property type="entry name" value="NT_sf"/>
</dbReference>
<evidence type="ECO:0000259" key="11">
    <source>
        <dbReference type="Pfam" id="PF12627"/>
    </source>
</evidence>
<evidence type="ECO:0000256" key="4">
    <source>
        <dbReference type="ARBA" id="ARBA00022695"/>
    </source>
</evidence>
<dbReference type="GO" id="GO:0000166">
    <property type="term" value="F:nucleotide binding"/>
    <property type="evidence" value="ECO:0007669"/>
    <property type="project" value="UniProtKB-KW"/>
</dbReference>
<dbReference type="KEGG" id="cbar:PATL70BA_1645"/>
<name>A0A3P7RY86_9FIRM</name>
<dbReference type="RefSeq" id="WP_243115991.1">
    <property type="nucleotide sequence ID" value="NZ_LR130778.1"/>
</dbReference>
<accession>A0A3P7RY86</accession>
<feature type="domain" description="Poly A polymerase head" evidence="10">
    <location>
        <begin position="24"/>
        <end position="144"/>
    </location>
</feature>
<dbReference type="InterPro" id="IPR032828">
    <property type="entry name" value="PolyA_RNA-bd"/>
</dbReference>
<dbReference type="PANTHER" id="PTHR46173:SF1">
    <property type="entry name" value="CCA TRNA NUCLEOTIDYLTRANSFERASE 1, MITOCHONDRIAL"/>
    <property type="match status" value="1"/>
</dbReference>
<protein>
    <submittedName>
        <fullName evidence="13">CCA tRNA nucleotidyltransferase</fullName>
    </submittedName>
</protein>
<dbReference type="GO" id="GO:0000049">
    <property type="term" value="F:tRNA binding"/>
    <property type="evidence" value="ECO:0007669"/>
    <property type="project" value="TreeGrafter"/>
</dbReference>
<evidence type="ECO:0000256" key="9">
    <source>
        <dbReference type="RuleBase" id="RU003953"/>
    </source>
</evidence>
<keyword evidence="2 9" id="KW-0808">Transferase</keyword>
<dbReference type="SUPFAM" id="SSF81301">
    <property type="entry name" value="Nucleotidyltransferase"/>
    <property type="match status" value="1"/>
</dbReference>
<comment type="similarity">
    <text evidence="9">Belongs to the tRNA nucleotidyltransferase/poly(A) polymerase family.</text>
</comment>
<dbReference type="Pfam" id="PF13735">
    <property type="entry name" value="tRNA_NucTran2_2"/>
    <property type="match status" value="1"/>
</dbReference>
<dbReference type="Proteomes" id="UP000279029">
    <property type="component" value="Chromosome"/>
</dbReference>
<evidence type="ECO:0000313" key="14">
    <source>
        <dbReference type="Proteomes" id="UP000279029"/>
    </source>
</evidence>
<evidence type="ECO:0000256" key="3">
    <source>
        <dbReference type="ARBA" id="ARBA00022694"/>
    </source>
</evidence>